<evidence type="ECO:0000256" key="4">
    <source>
        <dbReference type="ARBA" id="ARBA00023239"/>
    </source>
</evidence>
<dbReference type="EC" id="4.2.1.10" evidence="2"/>
<keyword evidence="7" id="KW-1185">Reference proteome</keyword>
<evidence type="ECO:0000256" key="3">
    <source>
        <dbReference type="ARBA" id="ARBA00023141"/>
    </source>
</evidence>
<dbReference type="Pfam" id="PF01487">
    <property type="entry name" value="DHquinase_I"/>
    <property type="match status" value="1"/>
</dbReference>
<evidence type="ECO:0000313" key="6">
    <source>
        <dbReference type="EMBL" id="CAH1854187.1"/>
    </source>
</evidence>
<sequence>MNLRELLKLPPANRPVIAVPMILGPQDKFSPFARELATQNPDVVEWRADYIVDEFSQEVIWQQVKAGAQQELAQKNISKLTEAKMLSELEAARQEFLTNWPAMQRKIIKEIVSNVFDTVGQYPVILTYRTKSQGGQGEFNDLEYVTFIMAALQTGFPFAAIDLEDTLESGLKEKIIQAAKALEIPVLLSYHDWQTTPVNLEKVIQYLADQPVQIVKLAVMPQVATDVDRLLDATAAMAPVISQPLVTMAMGPLGEKSRIEGYKYGSQMTFASLSSQYSSAPGQLTVAQLLQAWQ</sequence>
<dbReference type="SUPFAM" id="SSF51569">
    <property type="entry name" value="Aldolase"/>
    <property type="match status" value="1"/>
</dbReference>
<keyword evidence="5" id="KW-0704">Schiff base</keyword>
<evidence type="ECO:0000256" key="2">
    <source>
        <dbReference type="ARBA" id="ARBA00012060"/>
    </source>
</evidence>
<dbReference type="CDD" id="cd00502">
    <property type="entry name" value="DHQase_I"/>
    <property type="match status" value="1"/>
</dbReference>
<evidence type="ECO:0000313" key="7">
    <source>
        <dbReference type="Proteomes" id="UP000838102"/>
    </source>
</evidence>
<dbReference type="PANTHER" id="PTHR43699:SF1">
    <property type="entry name" value="3-DEHYDROQUINATE DEHYDRATASE"/>
    <property type="match status" value="1"/>
</dbReference>
<comment type="catalytic activity">
    <reaction evidence="1">
        <text>3-dehydroquinate = 3-dehydroshikimate + H2O</text>
        <dbReference type="Rhea" id="RHEA:21096"/>
        <dbReference type="ChEBI" id="CHEBI:15377"/>
        <dbReference type="ChEBI" id="CHEBI:16630"/>
        <dbReference type="ChEBI" id="CHEBI:32364"/>
        <dbReference type="EC" id="4.2.1.10"/>
    </reaction>
</comment>
<keyword evidence="3" id="KW-0057">Aromatic amino acid biosynthesis</keyword>
<protein>
    <recommendedName>
        <fullName evidence="2">3-dehydroquinate dehydratase</fullName>
        <ecNumber evidence="2">4.2.1.10</ecNumber>
    </recommendedName>
</protein>
<dbReference type="GO" id="GO:0003855">
    <property type="term" value="F:3-dehydroquinate dehydratase activity"/>
    <property type="evidence" value="ECO:0007669"/>
    <property type="project" value="UniProtKB-EC"/>
</dbReference>
<dbReference type="RefSeq" id="WP_248706222.1">
    <property type="nucleotide sequence ID" value="NZ_CAKOET010000003.1"/>
</dbReference>
<keyword evidence="3" id="KW-0028">Amino-acid biosynthesis</keyword>
<dbReference type="InterPro" id="IPR013785">
    <property type="entry name" value="Aldolase_TIM"/>
</dbReference>
<accession>A0ABN8HCV0</accession>
<organism evidence="6 7">
    <name type="scientific">Convivina praedatoris</name>
    <dbReference type="NCBI Taxonomy" id="2880963"/>
    <lineage>
        <taxon>Bacteria</taxon>
        <taxon>Bacillati</taxon>
        <taxon>Bacillota</taxon>
        <taxon>Bacilli</taxon>
        <taxon>Lactobacillales</taxon>
        <taxon>Lactobacillaceae</taxon>
        <taxon>Convivina</taxon>
    </lineage>
</organism>
<keyword evidence="4 6" id="KW-0456">Lyase</keyword>
<name>A0ABN8HCV0_9LACO</name>
<evidence type="ECO:0000256" key="1">
    <source>
        <dbReference type="ARBA" id="ARBA00001864"/>
    </source>
</evidence>
<dbReference type="PANTHER" id="PTHR43699">
    <property type="entry name" value="3-DEHYDROQUINATE DEHYDRATASE"/>
    <property type="match status" value="1"/>
</dbReference>
<evidence type="ECO:0000256" key="5">
    <source>
        <dbReference type="ARBA" id="ARBA00023270"/>
    </source>
</evidence>
<dbReference type="InterPro" id="IPR050146">
    <property type="entry name" value="Type-I_3-dehydroquinase"/>
</dbReference>
<dbReference type="Proteomes" id="UP000838102">
    <property type="component" value="Unassembled WGS sequence"/>
</dbReference>
<dbReference type="Gene3D" id="3.20.20.70">
    <property type="entry name" value="Aldolase class I"/>
    <property type="match status" value="1"/>
</dbReference>
<dbReference type="EMBL" id="CAKOEU010000003">
    <property type="protein sequence ID" value="CAH1854187.1"/>
    <property type="molecule type" value="Genomic_DNA"/>
</dbReference>
<gene>
    <name evidence="6" type="primary">aroD</name>
    <name evidence="6" type="ORF">LMG032447_00810</name>
</gene>
<proteinExistence type="predicted"/>
<reference evidence="6" key="1">
    <citation type="submission" date="2022-03" db="EMBL/GenBank/DDBJ databases">
        <authorList>
            <person name="Hettiarachchi G."/>
        </authorList>
    </citation>
    <scope>NUCLEOTIDE SEQUENCE</scope>
    <source>
        <strain evidence="6">LMG 32447</strain>
    </source>
</reference>
<comment type="caution">
    <text evidence="6">The sequence shown here is derived from an EMBL/GenBank/DDBJ whole genome shotgun (WGS) entry which is preliminary data.</text>
</comment>
<dbReference type="InterPro" id="IPR001381">
    <property type="entry name" value="DHquinase_I"/>
</dbReference>